<feature type="region of interest" description="Disordered" evidence="1">
    <location>
        <begin position="218"/>
        <end position="237"/>
    </location>
</feature>
<dbReference type="Proteomes" id="UP000003704">
    <property type="component" value="Unassembled WGS sequence"/>
</dbReference>
<dbReference type="STRING" id="1172194.WQQ_05070"/>
<dbReference type="AlphaFoldDB" id="I8T8S6"/>
<feature type="compositionally biased region" description="Low complexity" evidence="1">
    <location>
        <begin position="224"/>
        <end position="237"/>
    </location>
</feature>
<accession>I8T8S6</accession>
<evidence type="ECO:0008006" key="5">
    <source>
        <dbReference type="Google" id="ProtNLM"/>
    </source>
</evidence>
<evidence type="ECO:0000256" key="1">
    <source>
        <dbReference type="SAM" id="MobiDB-lite"/>
    </source>
</evidence>
<dbReference type="EMBL" id="AKGD01000001">
    <property type="protein sequence ID" value="EIT70370.1"/>
    <property type="molecule type" value="Genomic_DNA"/>
</dbReference>
<comment type="caution">
    <text evidence="3">The sequence shown here is derived from an EMBL/GenBank/DDBJ whole genome shotgun (WGS) entry which is preliminary data.</text>
</comment>
<protein>
    <recommendedName>
        <fullName evidence="5">DUF4412 domain-containing protein</fullName>
    </recommendedName>
</protein>
<proteinExistence type="predicted"/>
<keyword evidence="4" id="KW-1185">Reference proteome</keyword>
<sequence>MSLSSLRRFAFAAVCLIPLPAWAAGGSAVLQTHDPDGNEIVVQLEFSDPQHLRLSSQAYPQAYLLMLGQNSYNVMQFGNFPLVIDTDDMIAQMGQGQMPPTPAPTDDIRELIALTPTGEKETVAGVAGERYRLRYVDGAQQQREEVVVASRDALLHNLSLSLYQLGTRMAKSAGIQPPAGSERLARELDSKGLGLLRFGDRLRVLKVDRTAPAAARFELPAPPGEGSLPSLPGFGLE</sequence>
<evidence type="ECO:0000313" key="3">
    <source>
        <dbReference type="EMBL" id="EIT70370.1"/>
    </source>
</evidence>
<keyword evidence="2" id="KW-0732">Signal</keyword>
<gene>
    <name evidence="3" type="ORF">WQQ_05070</name>
</gene>
<evidence type="ECO:0000313" key="4">
    <source>
        <dbReference type="Proteomes" id="UP000003704"/>
    </source>
</evidence>
<evidence type="ECO:0000256" key="2">
    <source>
        <dbReference type="SAM" id="SignalP"/>
    </source>
</evidence>
<name>I8T8S6_9GAMM</name>
<organism evidence="3 4">
    <name type="scientific">Hydrocarboniphaga effusa AP103</name>
    <dbReference type="NCBI Taxonomy" id="1172194"/>
    <lineage>
        <taxon>Bacteria</taxon>
        <taxon>Pseudomonadati</taxon>
        <taxon>Pseudomonadota</taxon>
        <taxon>Gammaproteobacteria</taxon>
        <taxon>Nevskiales</taxon>
        <taxon>Nevskiaceae</taxon>
        <taxon>Hydrocarboniphaga</taxon>
    </lineage>
</organism>
<feature type="signal peptide" evidence="2">
    <location>
        <begin position="1"/>
        <end position="23"/>
    </location>
</feature>
<dbReference type="OrthoDB" id="7741811at2"/>
<reference evidence="3 4" key="1">
    <citation type="journal article" date="2012" name="J. Bacteriol.">
        <title>Genome Sequence of n-Alkane-Degrading Hydrocarboniphaga effusa Strain AP103T (ATCC BAA-332T).</title>
        <authorList>
            <person name="Chang H.K."/>
            <person name="Zylstra G.J."/>
            <person name="Chae J.C."/>
        </authorList>
    </citation>
    <scope>NUCLEOTIDE SEQUENCE [LARGE SCALE GENOMIC DNA]</scope>
    <source>
        <strain evidence="3 4">AP103</strain>
    </source>
</reference>
<feature type="chain" id="PRO_5003714445" description="DUF4412 domain-containing protein" evidence="2">
    <location>
        <begin position="24"/>
        <end position="237"/>
    </location>
</feature>
<dbReference type="RefSeq" id="WP_007183466.1">
    <property type="nucleotide sequence ID" value="NZ_AKGD01000001.1"/>
</dbReference>